<dbReference type="AlphaFoldDB" id="A0A1Q9DZJ0"/>
<accession>A0A1Q9DZJ0</accession>
<proteinExistence type="predicted"/>
<name>A0A1Q9DZJ0_SYMMI</name>
<comment type="caution">
    <text evidence="1">The sequence shown here is derived from an EMBL/GenBank/DDBJ whole genome shotgun (WGS) entry which is preliminary data.</text>
</comment>
<keyword evidence="2" id="KW-1185">Reference proteome</keyword>
<gene>
    <name evidence="1" type="ORF">AK812_SmicGene16738</name>
</gene>
<dbReference type="EMBL" id="LSRX01000323">
    <property type="protein sequence ID" value="OLQ00591.1"/>
    <property type="molecule type" value="Genomic_DNA"/>
</dbReference>
<evidence type="ECO:0000313" key="2">
    <source>
        <dbReference type="Proteomes" id="UP000186817"/>
    </source>
</evidence>
<dbReference type="Proteomes" id="UP000186817">
    <property type="component" value="Unassembled WGS sequence"/>
</dbReference>
<organism evidence="1 2">
    <name type="scientific">Symbiodinium microadriaticum</name>
    <name type="common">Dinoflagellate</name>
    <name type="synonym">Zooxanthella microadriatica</name>
    <dbReference type="NCBI Taxonomy" id="2951"/>
    <lineage>
        <taxon>Eukaryota</taxon>
        <taxon>Sar</taxon>
        <taxon>Alveolata</taxon>
        <taxon>Dinophyceae</taxon>
        <taxon>Suessiales</taxon>
        <taxon>Symbiodiniaceae</taxon>
        <taxon>Symbiodinium</taxon>
    </lineage>
</organism>
<sequence>MYRSYPADQIPYARTSGTPIASRSSDDAEQRYFIYRYVYEMGKILNADPTRIQALAFQSVAHDIQAAMLRNGGRRCKLIPARSCTKVGPFFKFIDRSAMPEQLPNQVDPKLQIEYAESWLQGRFMGAGLRSEEWQKQRRVIASIAPGSQGSGIESKSAAAPRQHTYPVKGRVAQVLFQRNPSARRCMAELMVSCSDRAVDGAAKEANRHRFDTRL</sequence>
<reference evidence="1 2" key="1">
    <citation type="submission" date="2016-02" db="EMBL/GenBank/DDBJ databases">
        <title>Genome analysis of coral dinoflagellate symbionts highlights evolutionary adaptations to a symbiotic lifestyle.</title>
        <authorList>
            <person name="Aranda M."/>
            <person name="Li Y."/>
            <person name="Liew Y.J."/>
            <person name="Baumgarten S."/>
            <person name="Simakov O."/>
            <person name="Wilson M."/>
            <person name="Piel J."/>
            <person name="Ashoor H."/>
            <person name="Bougouffa S."/>
            <person name="Bajic V.B."/>
            <person name="Ryu T."/>
            <person name="Ravasi T."/>
            <person name="Bayer T."/>
            <person name="Micklem G."/>
            <person name="Kim H."/>
            <person name="Bhak J."/>
            <person name="Lajeunesse T.C."/>
            <person name="Voolstra C.R."/>
        </authorList>
    </citation>
    <scope>NUCLEOTIDE SEQUENCE [LARGE SCALE GENOMIC DNA]</scope>
    <source>
        <strain evidence="1 2">CCMP2467</strain>
    </source>
</reference>
<evidence type="ECO:0000313" key="1">
    <source>
        <dbReference type="EMBL" id="OLQ00591.1"/>
    </source>
</evidence>
<protein>
    <submittedName>
        <fullName evidence="1">Uncharacterized protein</fullName>
    </submittedName>
</protein>
<dbReference type="OrthoDB" id="438653at2759"/>